<proteinExistence type="inferred from homology"/>
<feature type="compositionally biased region" description="Polar residues" evidence="8">
    <location>
        <begin position="450"/>
        <end position="468"/>
    </location>
</feature>
<dbReference type="GO" id="GO:0005881">
    <property type="term" value="C:cytoplasmic microtubule"/>
    <property type="evidence" value="ECO:0007669"/>
    <property type="project" value="TreeGrafter"/>
</dbReference>
<dbReference type="PANTHER" id="PTHR21567:SF9">
    <property type="entry name" value="CLIP-ASSOCIATING PROTEIN"/>
    <property type="match status" value="1"/>
</dbReference>
<dbReference type="GO" id="GO:0090307">
    <property type="term" value="P:mitotic spindle assembly"/>
    <property type="evidence" value="ECO:0007669"/>
    <property type="project" value="TreeGrafter"/>
</dbReference>
<feature type="compositionally biased region" description="Polar residues" evidence="8">
    <location>
        <begin position="514"/>
        <end position="523"/>
    </location>
</feature>
<evidence type="ECO:0000256" key="7">
    <source>
        <dbReference type="ARBA" id="ARBA00024889"/>
    </source>
</evidence>
<protein>
    <recommendedName>
        <fullName evidence="9">TOG domain-containing protein</fullName>
    </recommendedName>
</protein>
<comment type="subunit">
    <text evidence="3">Interacts with microtubules.</text>
</comment>
<feature type="compositionally biased region" description="Polar residues" evidence="8">
    <location>
        <begin position="290"/>
        <end position="304"/>
    </location>
</feature>
<feature type="compositionally biased region" description="Low complexity" evidence="8">
    <location>
        <begin position="744"/>
        <end position="773"/>
    </location>
</feature>
<feature type="compositionally biased region" description="Low complexity" evidence="8">
    <location>
        <begin position="377"/>
        <end position="387"/>
    </location>
</feature>
<feature type="compositionally biased region" description="Low complexity" evidence="8">
    <location>
        <begin position="721"/>
        <end position="730"/>
    </location>
</feature>
<feature type="domain" description="TOG" evidence="9">
    <location>
        <begin position="51"/>
        <end position="292"/>
    </location>
</feature>
<keyword evidence="6" id="KW-0131">Cell cycle</keyword>
<dbReference type="InterPro" id="IPR034085">
    <property type="entry name" value="TOG"/>
</dbReference>
<comment type="subcellular location">
    <subcellularLocation>
        <location evidence="1">Cytoplasm</location>
        <location evidence="1">Cytoskeleton</location>
        <location evidence="1">Spindle</location>
    </subcellularLocation>
</comment>
<dbReference type="InterPro" id="IPR024395">
    <property type="entry name" value="CLASP_N_dom"/>
</dbReference>
<dbReference type="Gene3D" id="1.25.10.10">
    <property type="entry name" value="Leucine-rich Repeat Variant"/>
    <property type="match status" value="2"/>
</dbReference>
<gene>
    <name evidence="10" type="ORF">MPDQ_003807</name>
</gene>
<feature type="region of interest" description="Disordered" evidence="8">
    <location>
        <begin position="1"/>
        <end position="52"/>
    </location>
</feature>
<feature type="region of interest" description="Disordered" evidence="8">
    <location>
        <begin position="271"/>
        <end position="575"/>
    </location>
</feature>
<dbReference type="Pfam" id="PF12348">
    <property type="entry name" value="CLASP_N"/>
    <property type="match status" value="1"/>
</dbReference>
<dbReference type="InterPro" id="IPR016024">
    <property type="entry name" value="ARM-type_fold"/>
</dbReference>
<evidence type="ECO:0000313" key="10">
    <source>
        <dbReference type="EMBL" id="TQB75011.1"/>
    </source>
</evidence>
<keyword evidence="5" id="KW-0493">Microtubule</keyword>
<dbReference type="GO" id="GO:0051301">
    <property type="term" value="P:cell division"/>
    <property type="evidence" value="ECO:0007669"/>
    <property type="project" value="UniProtKB-KW"/>
</dbReference>
<evidence type="ECO:0000259" key="9">
    <source>
        <dbReference type="SMART" id="SM01349"/>
    </source>
</evidence>
<feature type="compositionally biased region" description="Low complexity" evidence="8">
    <location>
        <begin position="479"/>
        <end position="489"/>
    </location>
</feature>
<feature type="compositionally biased region" description="Polar residues" evidence="8">
    <location>
        <begin position="1"/>
        <end position="20"/>
    </location>
</feature>
<dbReference type="AlphaFoldDB" id="A0A507R3D3"/>
<feature type="region of interest" description="Disordered" evidence="8">
    <location>
        <begin position="651"/>
        <end position="794"/>
    </location>
</feature>
<dbReference type="InterPro" id="IPR011989">
    <property type="entry name" value="ARM-like"/>
</dbReference>
<evidence type="ECO:0000256" key="1">
    <source>
        <dbReference type="ARBA" id="ARBA00004186"/>
    </source>
</evidence>
<feature type="compositionally biased region" description="Low complexity" evidence="8">
    <location>
        <begin position="308"/>
        <end position="365"/>
    </location>
</feature>
<keyword evidence="4" id="KW-0132">Cell division</keyword>
<dbReference type="Proteomes" id="UP000319663">
    <property type="component" value="Unassembled WGS sequence"/>
</dbReference>
<comment type="function">
    <text evidence="7">Microtubule binding protein that promotes the stabilization of dynamic microtubules. Required for mitotic spindle formation.</text>
</comment>
<dbReference type="GO" id="GO:0005815">
    <property type="term" value="C:microtubule organizing center"/>
    <property type="evidence" value="ECO:0007669"/>
    <property type="project" value="TreeGrafter"/>
</dbReference>
<feature type="compositionally biased region" description="Polar residues" evidence="8">
    <location>
        <begin position="680"/>
        <end position="696"/>
    </location>
</feature>
<evidence type="ECO:0000256" key="8">
    <source>
        <dbReference type="SAM" id="MobiDB-lite"/>
    </source>
</evidence>
<keyword evidence="6" id="KW-0498">Mitosis</keyword>
<feature type="compositionally biased region" description="Polar residues" evidence="8">
    <location>
        <begin position="563"/>
        <end position="573"/>
    </location>
</feature>
<dbReference type="STRING" id="5098.A0A507R3D3"/>
<feature type="compositionally biased region" description="Polar residues" evidence="8">
    <location>
        <begin position="596"/>
        <end position="610"/>
    </location>
</feature>
<keyword evidence="11" id="KW-1185">Reference proteome</keyword>
<comment type="similarity">
    <text evidence="2">Belongs to the CLASP family.</text>
</comment>
<evidence type="ECO:0000256" key="4">
    <source>
        <dbReference type="ARBA" id="ARBA00022618"/>
    </source>
</evidence>
<evidence type="ECO:0000256" key="2">
    <source>
        <dbReference type="ARBA" id="ARBA00009549"/>
    </source>
</evidence>
<evidence type="ECO:0000313" key="11">
    <source>
        <dbReference type="Proteomes" id="UP000319663"/>
    </source>
</evidence>
<feature type="region of interest" description="Disordered" evidence="8">
    <location>
        <begin position="589"/>
        <end position="618"/>
    </location>
</feature>
<feature type="compositionally biased region" description="Basic and acidic residues" evidence="8">
    <location>
        <begin position="275"/>
        <end position="287"/>
    </location>
</feature>
<dbReference type="PANTHER" id="PTHR21567">
    <property type="entry name" value="CLASP"/>
    <property type="match status" value="1"/>
</dbReference>
<dbReference type="SMART" id="SM01349">
    <property type="entry name" value="TOG"/>
    <property type="match status" value="1"/>
</dbReference>
<organism evidence="10 11">
    <name type="scientific">Monascus purpureus</name>
    <name type="common">Red mold</name>
    <name type="synonym">Monascus anka</name>
    <dbReference type="NCBI Taxonomy" id="5098"/>
    <lineage>
        <taxon>Eukaryota</taxon>
        <taxon>Fungi</taxon>
        <taxon>Dikarya</taxon>
        <taxon>Ascomycota</taxon>
        <taxon>Pezizomycotina</taxon>
        <taxon>Eurotiomycetes</taxon>
        <taxon>Eurotiomycetidae</taxon>
        <taxon>Eurotiales</taxon>
        <taxon>Aspergillaceae</taxon>
        <taxon>Monascus</taxon>
    </lineage>
</organism>
<evidence type="ECO:0000256" key="3">
    <source>
        <dbReference type="ARBA" id="ARBA00011375"/>
    </source>
</evidence>
<dbReference type="SUPFAM" id="SSF48371">
    <property type="entry name" value="ARM repeat"/>
    <property type="match status" value="1"/>
</dbReference>
<dbReference type="GO" id="GO:1990023">
    <property type="term" value="C:mitotic spindle midzone"/>
    <property type="evidence" value="ECO:0007669"/>
    <property type="project" value="TreeGrafter"/>
</dbReference>
<evidence type="ECO:0000256" key="5">
    <source>
        <dbReference type="ARBA" id="ARBA00022701"/>
    </source>
</evidence>
<feature type="compositionally biased region" description="Low complexity" evidence="8">
    <location>
        <begin position="397"/>
        <end position="429"/>
    </location>
</feature>
<accession>A0A507R3D3</accession>
<feature type="compositionally biased region" description="Low complexity" evidence="8">
    <location>
        <begin position="699"/>
        <end position="713"/>
    </location>
</feature>
<dbReference type="GO" id="GO:0008017">
    <property type="term" value="F:microtubule binding"/>
    <property type="evidence" value="ECO:0007669"/>
    <property type="project" value="TreeGrafter"/>
</dbReference>
<dbReference type="GO" id="GO:0005876">
    <property type="term" value="C:spindle microtubule"/>
    <property type="evidence" value="ECO:0007669"/>
    <property type="project" value="TreeGrafter"/>
</dbReference>
<dbReference type="EMBL" id="VIFY01000024">
    <property type="protein sequence ID" value="TQB75011.1"/>
    <property type="molecule type" value="Genomic_DNA"/>
</dbReference>
<reference evidence="10 11" key="1">
    <citation type="submission" date="2019-06" db="EMBL/GenBank/DDBJ databases">
        <title>Wine fermentation using esterase from Monascus purpureus.</title>
        <authorList>
            <person name="Geng C."/>
            <person name="Zhang Y."/>
        </authorList>
    </citation>
    <scope>NUCLEOTIDE SEQUENCE [LARGE SCALE GENOMIC DNA]</scope>
    <source>
        <strain evidence="10">HQ1</strain>
    </source>
</reference>
<sequence length="1098" mass="119038">MHKPSSLVSKSTKISGTANRENVPPSRSSREKSAPSSEDYSGNGPTVEPLNISSARELDELVRLMLPAFEGRESETNWNARERHINTLRRLTQGNAPSSFPTHFVNTIKNILDDIFKVVNSLRTTLCTTGCILLQELVRRLGPKADPWIDIMLNNLLKLCANMKKLSSQAANETIIVVISNVSYSTRLLTHIVSAATDKNVQVRLHAASWMREVILKQAHNPASIEHGNGLGILNQAIRKGLSDANPGVREAMRKAFWTFAETWPQKALETLNDLDPKSRSLLERDPANPSASTRQTAAASNTGAGIRATATRNKTTGRTTNTTTTTTGRTTMTRPATAAGHALASESTASTRSAPTRPASSAARHAISAPDRVSKSEASNSSRSANLTRGTAAHGTATSRSVVTSAATASGTTKSVSSSNLKTSSLSSAPLRPKIKRTEQPHTAPNHVGQKTATLASTISRVPQSPISKPLRMPSTPPSHISSPSISSKVGSARSKIPVSPRMASTMRATPKTDVSSPSPASNKGLFHSKVPISPGIATASKSRDANNSRRPMRPAPLDMSKITSPASSVSAIGSPLELPSPLILDATDGGFPPNNRQGHSNIVETSASPHKDNLMSPLPLSSPALISEQVAEEGVPCDLNIESLTQSYNDVDPENRNLPSQPQSLPAPVPGQAAEEVSASTEPPYSASAVSSPKGTAISPNSKAPSPNSKILIPIENASSPNSKNSSPTLKANHAISSPDVKASSPKSGASSPEVKASSPKSSASSQNKVSPRTEPSASPKSASTKQTSDKVPLRRVIAGRLSMAQLIFTDDTAHRRWVKIEAAAHRRAIMPRTKDPEEARQLLAKGITGIRNQTIDILGYRHLQGLIAAHDRFFKDEPLYDELLFALFEELERPTEEKTEPLGRPFDIKTQVLMTLRFMFRYGQLYFKAFYPRAMAALVNTRRNYDDKAHIVSGLIKSAFDIAEVCDPEDVVESVLDFIDSERCHAENRIDKLLQDPVTKTKCDRSMLFGIQILGHLLWKYDNKKVSPPQQLIERIGWFAGKKLNDEQSPVRQAAIDLCLQLYTHVRNEQRFFKILGSPRETYKNLLTYYIARLE</sequence>
<name>A0A507R3D3_MONPU</name>
<feature type="compositionally biased region" description="Polar residues" evidence="8">
    <location>
        <begin position="776"/>
        <end position="789"/>
    </location>
</feature>
<dbReference type="GO" id="GO:0060172">
    <property type="term" value="P:astral microtubule depolymerization"/>
    <property type="evidence" value="ECO:0007669"/>
    <property type="project" value="TreeGrafter"/>
</dbReference>
<evidence type="ECO:0000256" key="6">
    <source>
        <dbReference type="ARBA" id="ARBA00022776"/>
    </source>
</evidence>
<comment type="caution">
    <text evidence="10">The sequence shown here is derived from an EMBL/GenBank/DDBJ whole genome shotgun (WGS) entry which is preliminary data.</text>
</comment>